<evidence type="ECO:0000256" key="2">
    <source>
        <dbReference type="ARBA" id="ARBA00022552"/>
    </source>
</evidence>
<keyword evidence="5 7" id="KW-0949">S-adenosyl-L-methionine</keyword>
<dbReference type="CDD" id="cd02440">
    <property type="entry name" value="AdoMet_MTases"/>
    <property type="match status" value="1"/>
</dbReference>
<dbReference type="PANTHER" id="PTHR11727">
    <property type="entry name" value="DIMETHYLADENOSINE TRANSFERASE"/>
    <property type="match status" value="1"/>
</dbReference>
<name>A0A2J6WI01_9BACT</name>
<dbReference type="Pfam" id="PF00398">
    <property type="entry name" value="RrnaAD"/>
    <property type="match status" value="1"/>
</dbReference>
<dbReference type="Gene3D" id="1.10.8.100">
    <property type="entry name" value="Ribosomal RNA adenine dimethylase-like, domain 2"/>
    <property type="match status" value="1"/>
</dbReference>
<protein>
    <recommendedName>
        <fullName evidence="7">Ribosomal RNA small subunit methyltransferase A</fullName>
        <ecNumber evidence="7">2.1.1.182</ecNumber>
    </recommendedName>
    <alternativeName>
        <fullName evidence="7">16S rRNA (adenine(1518)-N(6)/adenine(1519)-N(6))-dimethyltransferase</fullName>
    </alternativeName>
    <alternativeName>
        <fullName evidence="7">16S rRNA dimethyladenosine transferase</fullName>
    </alternativeName>
    <alternativeName>
        <fullName evidence="7">16S rRNA dimethylase</fullName>
    </alternativeName>
    <alternativeName>
        <fullName evidence="7">S-adenosylmethionine-6-N', N'-adenosyl(rRNA) dimethyltransferase</fullName>
    </alternativeName>
</protein>
<feature type="binding site" evidence="7 8">
    <location>
        <position position="49"/>
    </location>
    <ligand>
        <name>S-adenosyl-L-methionine</name>
        <dbReference type="ChEBI" id="CHEBI:59789"/>
    </ligand>
</feature>
<feature type="binding site" evidence="7 8">
    <location>
        <position position="24"/>
    </location>
    <ligand>
        <name>S-adenosyl-L-methionine</name>
        <dbReference type="ChEBI" id="CHEBI:59789"/>
    </ligand>
</feature>
<dbReference type="GO" id="GO:0052908">
    <property type="term" value="F:16S rRNA (adenine(1518)-N(6)/adenine(1519)-N(6))-dimethyltransferase activity"/>
    <property type="evidence" value="ECO:0007669"/>
    <property type="project" value="UniProtKB-EC"/>
</dbReference>
<evidence type="ECO:0000256" key="5">
    <source>
        <dbReference type="ARBA" id="ARBA00022691"/>
    </source>
</evidence>
<evidence type="ECO:0000256" key="3">
    <source>
        <dbReference type="ARBA" id="ARBA00022603"/>
    </source>
</evidence>
<comment type="similarity">
    <text evidence="7">Belongs to the class I-like SAM-binding methyltransferase superfamily. rRNA adenine N(6)-methyltransferase family. RsmA subfamily.</text>
</comment>
<proteinExistence type="inferred from homology"/>
<feature type="binding site" evidence="7 8">
    <location>
        <position position="95"/>
    </location>
    <ligand>
        <name>S-adenosyl-L-methionine</name>
        <dbReference type="ChEBI" id="CHEBI:59789"/>
    </ligand>
</feature>
<comment type="subcellular location">
    <subcellularLocation>
        <location evidence="7">Cytoplasm</location>
    </subcellularLocation>
</comment>
<dbReference type="SUPFAM" id="SSF53335">
    <property type="entry name" value="S-adenosyl-L-methionine-dependent methyltransferases"/>
    <property type="match status" value="1"/>
</dbReference>
<dbReference type="InterPro" id="IPR020596">
    <property type="entry name" value="rRNA_Ade_Mease_Trfase_CS"/>
</dbReference>
<evidence type="ECO:0000256" key="1">
    <source>
        <dbReference type="ARBA" id="ARBA00022490"/>
    </source>
</evidence>
<dbReference type="NCBIfam" id="TIGR00755">
    <property type="entry name" value="ksgA"/>
    <property type="match status" value="1"/>
</dbReference>
<dbReference type="PROSITE" id="PS51689">
    <property type="entry name" value="SAM_RNA_A_N6_MT"/>
    <property type="match status" value="1"/>
</dbReference>
<dbReference type="Proteomes" id="UP000242881">
    <property type="component" value="Unassembled WGS sequence"/>
</dbReference>
<dbReference type="HAMAP" id="MF_00607">
    <property type="entry name" value="16SrRNA_methyltr_A"/>
    <property type="match status" value="1"/>
</dbReference>
<dbReference type="InterPro" id="IPR020598">
    <property type="entry name" value="rRNA_Ade_methylase_Trfase_N"/>
</dbReference>
<feature type="binding site" evidence="7 8">
    <location>
        <position position="70"/>
    </location>
    <ligand>
        <name>S-adenosyl-L-methionine</name>
        <dbReference type="ChEBI" id="CHEBI:59789"/>
    </ligand>
</feature>
<comment type="caution">
    <text evidence="10">The sequence shown here is derived from an EMBL/GenBank/DDBJ whole genome shotgun (WGS) entry which is preliminary data.</text>
</comment>
<organism evidence="10 11">
    <name type="scientific">Calditerrivibrio nitroreducens</name>
    <dbReference type="NCBI Taxonomy" id="477976"/>
    <lineage>
        <taxon>Bacteria</taxon>
        <taxon>Pseudomonadati</taxon>
        <taxon>Deferribacterota</taxon>
        <taxon>Deferribacteres</taxon>
        <taxon>Deferribacterales</taxon>
        <taxon>Calditerrivibrionaceae</taxon>
    </lineage>
</organism>
<dbReference type="SMART" id="SM00650">
    <property type="entry name" value="rADc"/>
    <property type="match status" value="1"/>
</dbReference>
<sequence length="266" mass="30769">MLNLVNIYKNEFSKTKKSLGQHFLINQHYIEKILDATSVSKDSRILEIGPGCGALTVKILERGADLTAIEIDAVLVDFLKRYLYFYPNFKIIHSDFTKIDKSLLDGKYNLVGNLPYYVSVPILEKCTELIENINTMTFMFQKEVADRIISTPSKKSYSSLSVFCQYFFDIKKILNISGGNFWPTTKVESTVLHFIPKKRQFDVDEKDFLNLVKLSFSAKRKMLKNNLNSIIDTNLIDEFFGRNNVRAEELSVEDFINFYNFLKNAQ</sequence>
<evidence type="ECO:0000256" key="4">
    <source>
        <dbReference type="ARBA" id="ARBA00022679"/>
    </source>
</evidence>
<dbReference type="InterPro" id="IPR023165">
    <property type="entry name" value="rRNA_Ade_diMease-like_C"/>
</dbReference>
<dbReference type="InterPro" id="IPR011530">
    <property type="entry name" value="rRNA_adenine_dimethylase"/>
</dbReference>
<dbReference type="Gene3D" id="3.40.50.150">
    <property type="entry name" value="Vaccinia Virus protein VP39"/>
    <property type="match status" value="1"/>
</dbReference>
<gene>
    <name evidence="7 10" type="primary">rsmA</name>
    <name evidence="7" type="synonym">ksgA</name>
    <name evidence="10" type="ORF">C0187_06125</name>
</gene>
<dbReference type="AlphaFoldDB" id="A0A2J6WI01"/>
<dbReference type="GO" id="GO:0005829">
    <property type="term" value="C:cytosol"/>
    <property type="evidence" value="ECO:0007669"/>
    <property type="project" value="TreeGrafter"/>
</dbReference>
<feature type="binding site" evidence="7 8">
    <location>
        <position position="22"/>
    </location>
    <ligand>
        <name>S-adenosyl-L-methionine</name>
        <dbReference type="ChEBI" id="CHEBI:59789"/>
    </ligand>
</feature>
<evidence type="ECO:0000256" key="8">
    <source>
        <dbReference type="PROSITE-ProRule" id="PRU01026"/>
    </source>
</evidence>
<dbReference type="GO" id="GO:0003723">
    <property type="term" value="F:RNA binding"/>
    <property type="evidence" value="ECO:0007669"/>
    <property type="project" value="UniProtKB-UniRule"/>
</dbReference>
<keyword evidence="4 7" id="KW-0808">Transferase</keyword>
<dbReference type="PANTHER" id="PTHR11727:SF7">
    <property type="entry name" value="DIMETHYLADENOSINE TRANSFERASE-RELATED"/>
    <property type="match status" value="1"/>
</dbReference>
<keyword evidence="1 7" id="KW-0963">Cytoplasm</keyword>
<evidence type="ECO:0000313" key="11">
    <source>
        <dbReference type="Proteomes" id="UP000242881"/>
    </source>
</evidence>
<dbReference type="PROSITE" id="PS01131">
    <property type="entry name" value="RRNA_A_DIMETH"/>
    <property type="match status" value="1"/>
</dbReference>
<feature type="domain" description="Ribosomal RNA adenine methylase transferase N-terminal" evidence="9">
    <location>
        <begin position="29"/>
        <end position="198"/>
    </location>
</feature>
<keyword evidence="6 7" id="KW-0694">RNA-binding</keyword>
<evidence type="ECO:0000256" key="6">
    <source>
        <dbReference type="ARBA" id="ARBA00022884"/>
    </source>
</evidence>
<feature type="binding site" evidence="7 8">
    <location>
        <position position="113"/>
    </location>
    <ligand>
        <name>S-adenosyl-L-methionine</name>
        <dbReference type="ChEBI" id="CHEBI:59789"/>
    </ligand>
</feature>
<comment type="function">
    <text evidence="7">Specifically dimethylates two adjacent adenosines (A1518 and A1519) in the loop of a conserved hairpin near the 3'-end of 16S rRNA in the 30S particle. May play a critical role in biogenesis of 30S subunits.</text>
</comment>
<evidence type="ECO:0000256" key="7">
    <source>
        <dbReference type="HAMAP-Rule" id="MF_00607"/>
    </source>
</evidence>
<evidence type="ECO:0000313" key="10">
    <source>
        <dbReference type="EMBL" id="PMP70023.1"/>
    </source>
</evidence>
<reference evidence="10 11" key="1">
    <citation type="submission" date="2018-01" db="EMBL/GenBank/DDBJ databases">
        <title>Metagenomic assembled genomes from two thermal pools in the Uzon Caldera, Kamchatka, Russia.</title>
        <authorList>
            <person name="Wilkins L."/>
            <person name="Ettinger C."/>
        </authorList>
    </citation>
    <scope>NUCLEOTIDE SEQUENCE [LARGE SCALE GENOMIC DNA]</scope>
    <source>
        <strain evidence="10">ZAV-05</strain>
    </source>
</reference>
<accession>A0A2J6WI01</accession>
<keyword evidence="2 7" id="KW-0698">rRNA processing</keyword>
<dbReference type="EMBL" id="PNIN01000059">
    <property type="protein sequence ID" value="PMP70023.1"/>
    <property type="molecule type" value="Genomic_DNA"/>
</dbReference>
<dbReference type="InterPro" id="IPR001737">
    <property type="entry name" value="KsgA/Erm"/>
</dbReference>
<keyword evidence="3 7" id="KW-0489">Methyltransferase</keyword>
<evidence type="ECO:0000259" key="9">
    <source>
        <dbReference type="SMART" id="SM00650"/>
    </source>
</evidence>
<dbReference type="EC" id="2.1.1.182" evidence="7"/>
<comment type="catalytic activity">
    <reaction evidence="7">
        <text>adenosine(1518)/adenosine(1519) in 16S rRNA + 4 S-adenosyl-L-methionine = N(6)-dimethyladenosine(1518)/N(6)-dimethyladenosine(1519) in 16S rRNA + 4 S-adenosyl-L-homocysteine + 4 H(+)</text>
        <dbReference type="Rhea" id="RHEA:19609"/>
        <dbReference type="Rhea" id="RHEA-COMP:10232"/>
        <dbReference type="Rhea" id="RHEA-COMP:10233"/>
        <dbReference type="ChEBI" id="CHEBI:15378"/>
        <dbReference type="ChEBI" id="CHEBI:57856"/>
        <dbReference type="ChEBI" id="CHEBI:59789"/>
        <dbReference type="ChEBI" id="CHEBI:74411"/>
        <dbReference type="ChEBI" id="CHEBI:74493"/>
        <dbReference type="EC" id="2.1.1.182"/>
    </reaction>
</comment>
<dbReference type="InterPro" id="IPR029063">
    <property type="entry name" value="SAM-dependent_MTases_sf"/>
</dbReference>